<dbReference type="PANTHER" id="PTHR10796:SF103">
    <property type="entry name" value="SSD DOMAIN-CONTAINING PROTEIN"/>
    <property type="match status" value="1"/>
</dbReference>
<dbReference type="PROSITE" id="PS50156">
    <property type="entry name" value="SSD"/>
    <property type="match status" value="1"/>
</dbReference>
<evidence type="ECO:0000256" key="2">
    <source>
        <dbReference type="ARBA" id="ARBA00005585"/>
    </source>
</evidence>
<dbReference type="InterPro" id="IPR000731">
    <property type="entry name" value="SSD"/>
</dbReference>
<dbReference type="GO" id="GO:0005886">
    <property type="term" value="C:plasma membrane"/>
    <property type="evidence" value="ECO:0000318"/>
    <property type="project" value="GO_Central"/>
</dbReference>
<keyword evidence="5" id="KW-0472">Membrane</keyword>
<protein>
    <submittedName>
        <fullName evidence="7">Ptr-20</fullName>
    </submittedName>
</protein>
<dbReference type="EnsemblMetazoa" id="PPA28202.1">
    <property type="protein sequence ID" value="PPA28202.1"/>
    <property type="gene ID" value="WBGene00117756"/>
</dbReference>
<evidence type="ECO:0000256" key="3">
    <source>
        <dbReference type="ARBA" id="ARBA00022692"/>
    </source>
</evidence>
<dbReference type="InterPro" id="IPR003392">
    <property type="entry name" value="PTHD_SSD"/>
</dbReference>
<keyword evidence="3" id="KW-0812">Transmembrane</keyword>
<sequence>MKCKFLDRSVPIITSVYHSNLRSVSTCSSSHSDWMRLLERWFDVYGRYLARNPWPFIIMFADSSTGDNEYLHLRFPLLSLTGNSFLDDIWDSYAPIDGHSRIEEKAIERFEFASGSHHYRMQVLATRKDDEDMLQMPVLDELLAAHRIVNENVTAISSYNESRVEKQYGEMCGVYCKQSNAAVIALLQTFVENRGHSSALKMTYPNAEALNTKVYLGYSLGAITFDAASPPHVLEARLIILHYMVDMSLPGGRGLAEDFERKLRILFDKLTEISPVLRFQLLSRQREIEEQRAITLTSLPFLGMTIGVLTVFMLCTLIDFPLYKSQHLESIFGVLSPGMALWTATGFLWWAGYPFSNILTIVPFLTVTIGIDDAFLILAGWRHSTKGASLEQRMGESVGISGASVTVTSVTDVLCFAIGFFSNMPVVRLFCVYTTLALFIDFFYQMTFFTAVLSIIVKRQLAIDEKRAERNTDPETSSLERWTAKLKESSSSLFALFPRSSTNSDAGSDDGKEPKGHLESFVEWVHGGWAKTFVVIGFFIHIGISSWLATKVNTAFDMENLYLKDSPLTEISRRMQDHVLGEAFTVNFAVHPMPDFSNATIRDRFEEMLTRLETIPLYSMPNTPMESTNCWTRDFTAAIAFWGDDESFWTPEELLKNFREYEQDEKYITIGNDTSGHEIITGFFFTITYKNFTSFLEVEDMMEIRRSILSEYSDDFIIFSHHPFEKVPTESAASAPSNFMQTAVSAIILMSVLVLLFVMDLEAIVSVVVSIVSICLGTVSYLHVWGVHLDAVALISTLMSIGFSVDYSAHVCYHYFAHASEELKEHEKEANKFSGSERVQRSKLRLLYTLQGVGWPVLQSGMSTLIGMVPLIFVRAYVVAVFWKTVILVGILGMAHALLLLPVIFVLTDDVKSLFNCRRKGTVSPTVVDENSLAVIPYKPHVLAVNE</sequence>
<dbReference type="GO" id="GO:0030659">
    <property type="term" value="C:cytoplasmic vesicle membrane"/>
    <property type="evidence" value="ECO:0000318"/>
    <property type="project" value="GO_Central"/>
</dbReference>
<keyword evidence="4" id="KW-1133">Transmembrane helix</keyword>
<evidence type="ECO:0000313" key="8">
    <source>
        <dbReference type="Proteomes" id="UP000005239"/>
    </source>
</evidence>
<name>A0A2A6B6I6_PRIPA</name>
<dbReference type="Proteomes" id="UP000005239">
    <property type="component" value="Unassembled WGS sequence"/>
</dbReference>
<evidence type="ECO:0000256" key="1">
    <source>
        <dbReference type="ARBA" id="ARBA00004141"/>
    </source>
</evidence>
<dbReference type="GO" id="GO:0006897">
    <property type="term" value="P:endocytosis"/>
    <property type="evidence" value="ECO:0000318"/>
    <property type="project" value="GO_Central"/>
</dbReference>
<dbReference type="AlphaFoldDB" id="A0A2A6B6I6"/>
<evidence type="ECO:0000256" key="5">
    <source>
        <dbReference type="ARBA" id="ARBA00023136"/>
    </source>
</evidence>
<comment type="subcellular location">
    <subcellularLocation>
        <location evidence="1">Membrane</location>
        <topology evidence="1">Multi-pass membrane protein</topology>
    </subcellularLocation>
</comment>
<accession>A0A2A6B6I6</accession>
<dbReference type="Gene3D" id="1.20.1640.10">
    <property type="entry name" value="Multidrug efflux transporter AcrB transmembrane domain"/>
    <property type="match status" value="2"/>
</dbReference>
<dbReference type="SUPFAM" id="SSF82866">
    <property type="entry name" value="Multidrug efflux transporter AcrB transmembrane domain"/>
    <property type="match status" value="2"/>
</dbReference>
<organism evidence="7 8">
    <name type="scientific">Pristionchus pacificus</name>
    <name type="common">Parasitic nematode worm</name>
    <dbReference type="NCBI Taxonomy" id="54126"/>
    <lineage>
        <taxon>Eukaryota</taxon>
        <taxon>Metazoa</taxon>
        <taxon>Ecdysozoa</taxon>
        <taxon>Nematoda</taxon>
        <taxon>Chromadorea</taxon>
        <taxon>Rhabditida</taxon>
        <taxon>Rhabditina</taxon>
        <taxon>Diplogasteromorpha</taxon>
        <taxon>Diplogasteroidea</taxon>
        <taxon>Neodiplogasteridae</taxon>
        <taxon>Pristionchus</taxon>
    </lineage>
</organism>
<comment type="similarity">
    <text evidence="2">Belongs to the patched family.</text>
</comment>
<gene>
    <name evidence="7" type="primary">WBGene00117756</name>
</gene>
<dbReference type="GO" id="GO:0018996">
    <property type="term" value="P:molting cycle, collagen and cuticulin-based cuticle"/>
    <property type="evidence" value="ECO:0000318"/>
    <property type="project" value="GO_Central"/>
</dbReference>
<evidence type="ECO:0000256" key="6">
    <source>
        <dbReference type="ARBA" id="ARBA00023180"/>
    </source>
</evidence>
<keyword evidence="6" id="KW-0325">Glycoprotein</keyword>
<accession>A0A8R1YKD3</accession>
<dbReference type="OrthoDB" id="6510177at2759"/>
<evidence type="ECO:0000256" key="4">
    <source>
        <dbReference type="ARBA" id="ARBA00022989"/>
    </source>
</evidence>
<reference evidence="7" key="2">
    <citation type="submission" date="2022-06" db="UniProtKB">
        <authorList>
            <consortium name="EnsemblMetazoa"/>
        </authorList>
    </citation>
    <scope>IDENTIFICATION</scope>
    <source>
        <strain evidence="7">PS312</strain>
    </source>
</reference>
<dbReference type="InterPro" id="IPR051697">
    <property type="entry name" value="Patched_domain-protein"/>
</dbReference>
<reference evidence="8" key="1">
    <citation type="journal article" date="2008" name="Nat. Genet.">
        <title>The Pristionchus pacificus genome provides a unique perspective on nematode lifestyle and parasitism.</title>
        <authorList>
            <person name="Dieterich C."/>
            <person name="Clifton S.W."/>
            <person name="Schuster L.N."/>
            <person name="Chinwalla A."/>
            <person name="Delehaunty K."/>
            <person name="Dinkelacker I."/>
            <person name="Fulton L."/>
            <person name="Fulton R."/>
            <person name="Godfrey J."/>
            <person name="Minx P."/>
            <person name="Mitreva M."/>
            <person name="Roeseler W."/>
            <person name="Tian H."/>
            <person name="Witte H."/>
            <person name="Yang S.P."/>
            <person name="Wilson R.K."/>
            <person name="Sommer R.J."/>
        </authorList>
    </citation>
    <scope>NUCLEOTIDE SEQUENCE [LARGE SCALE GENOMIC DNA]</scope>
    <source>
        <strain evidence="8">PS312</strain>
    </source>
</reference>
<proteinExistence type="inferred from homology"/>
<keyword evidence="8" id="KW-1185">Reference proteome</keyword>
<dbReference type="Pfam" id="PF02460">
    <property type="entry name" value="Patched"/>
    <property type="match status" value="1"/>
</dbReference>
<dbReference type="PANTHER" id="PTHR10796">
    <property type="entry name" value="PATCHED-RELATED"/>
    <property type="match status" value="1"/>
</dbReference>
<evidence type="ECO:0000313" key="7">
    <source>
        <dbReference type="EnsemblMetazoa" id="PPA28202.1"/>
    </source>
</evidence>